<dbReference type="EMBL" id="JAVRRG010000119">
    <property type="protein sequence ID" value="KAK5083375.1"/>
    <property type="molecule type" value="Genomic_DNA"/>
</dbReference>
<dbReference type="Proteomes" id="UP001345013">
    <property type="component" value="Unassembled WGS sequence"/>
</dbReference>
<name>A0ABR0K3Q3_9EURO</name>
<accession>A0ABR0K3Q3</accession>
<reference evidence="1 2" key="1">
    <citation type="submission" date="2023-08" db="EMBL/GenBank/DDBJ databases">
        <title>Black Yeasts Isolated from many extreme environments.</title>
        <authorList>
            <person name="Coleine C."/>
            <person name="Stajich J.E."/>
            <person name="Selbmann L."/>
        </authorList>
    </citation>
    <scope>NUCLEOTIDE SEQUENCE [LARGE SCALE GENOMIC DNA]</scope>
    <source>
        <strain evidence="1 2">CCFEE 5885</strain>
    </source>
</reference>
<keyword evidence="2" id="KW-1185">Reference proteome</keyword>
<comment type="caution">
    <text evidence="1">The sequence shown here is derived from an EMBL/GenBank/DDBJ whole genome shotgun (WGS) entry which is preliminary data.</text>
</comment>
<evidence type="ECO:0000313" key="1">
    <source>
        <dbReference type="EMBL" id="KAK5083375.1"/>
    </source>
</evidence>
<protein>
    <recommendedName>
        <fullName evidence="3">Heterokaryon incompatibility domain-containing protein</fullName>
    </recommendedName>
</protein>
<proteinExistence type="predicted"/>
<gene>
    <name evidence="1" type="ORF">LTR24_007664</name>
</gene>
<evidence type="ECO:0008006" key="3">
    <source>
        <dbReference type="Google" id="ProtNLM"/>
    </source>
</evidence>
<organism evidence="1 2">
    <name type="scientific">Lithohypha guttulata</name>
    <dbReference type="NCBI Taxonomy" id="1690604"/>
    <lineage>
        <taxon>Eukaryota</taxon>
        <taxon>Fungi</taxon>
        <taxon>Dikarya</taxon>
        <taxon>Ascomycota</taxon>
        <taxon>Pezizomycotina</taxon>
        <taxon>Eurotiomycetes</taxon>
        <taxon>Chaetothyriomycetidae</taxon>
        <taxon>Chaetothyriales</taxon>
        <taxon>Trichomeriaceae</taxon>
        <taxon>Lithohypha</taxon>
    </lineage>
</organism>
<sequence>MDVSPDKALSFHQWSTAIISAATHDSQSRHLASLALAIAFLRQKSRNGHGVTESELANVWSIIHLAIDSPLLRDCMPGPSRSAQGFLAVPLCSLIRDGNIDVLFRLHVWLSDGQRGASGFAIHSHQPFARSWILAGQGRDFAYEVKPVATQELATHAEYALTWTDSKGKGPDSAYKTHQVYSKIVNTKRWVSAVIANERLHTRNMSYFVPSASFHRSEVPPDMVHATLFLFDSASGFIKDAPILGPADLESSTQVRESGGVHASALSDLVKTIRRFDDCMASVLRHALVAFEEARGLCQSLSSTYDMACYRKALADQLAIATDAFCKDTSVQDYYFLEWLIKLRANLEVTDKRGFFAVDYTKSTDNASAEQVLLKAHETQAIAANQTSDCAAEANVEKQYRELFVETIQPILEHGEKLRSLRQVRHAYVQALAEDEAKSRAFDKLKFVRYGDLLDFGRFPRSSDGLTRTPSRNESPYIIFFSHQWVRKNPWSTSPDDKERALYERTIRATDDFLKAHPSIDRDSVGIWIDFVCIDQDNPTPGISALPMIVAQCDALISLVDEGYHDRAWCSVEVMMVLALRRRCKLHTWYEYKNSPMTARESPNLDVCGLQVGLENLDIELARKHLSHEGDRQKVLFLEGLSRLL</sequence>
<evidence type="ECO:0000313" key="2">
    <source>
        <dbReference type="Proteomes" id="UP001345013"/>
    </source>
</evidence>